<sequence length="104" mass="11901">MDGFTVLADPNRRRVLDALADGESDVGSLVERLALSQSLTSKHLRVLRDAGVVTVRVDGPRRVYRLNDRPLPDVIAWITPYYRRWSRGLNRLTELLEQEKDDAE</sequence>
<name>A0A7Y9ICK3_9ACTN</name>
<dbReference type="CDD" id="cd00090">
    <property type="entry name" value="HTH_ARSR"/>
    <property type="match status" value="1"/>
</dbReference>
<dbReference type="InterPro" id="IPR001845">
    <property type="entry name" value="HTH_ArsR_DNA-bd_dom"/>
</dbReference>
<evidence type="ECO:0000313" key="6">
    <source>
        <dbReference type="Proteomes" id="UP000569914"/>
    </source>
</evidence>
<gene>
    <name evidence="5" type="ORF">BKA15_005648</name>
</gene>
<dbReference type="InterPro" id="IPR036388">
    <property type="entry name" value="WH-like_DNA-bd_sf"/>
</dbReference>
<proteinExistence type="predicted"/>
<organism evidence="5 6">
    <name type="scientific">Microlunatus parietis</name>
    <dbReference type="NCBI Taxonomy" id="682979"/>
    <lineage>
        <taxon>Bacteria</taxon>
        <taxon>Bacillati</taxon>
        <taxon>Actinomycetota</taxon>
        <taxon>Actinomycetes</taxon>
        <taxon>Propionibacteriales</taxon>
        <taxon>Propionibacteriaceae</taxon>
        <taxon>Microlunatus</taxon>
    </lineage>
</organism>
<evidence type="ECO:0000256" key="2">
    <source>
        <dbReference type="ARBA" id="ARBA00023125"/>
    </source>
</evidence>
<keyword evidence="1" id="KW-0805">Transcription regulation</keyword>
<dbReference type="PANTHER" id="PTHR33154:SF33">
    <property type="entry name" value="TRANSCRIPTIONAL REPRESSOR SDPR"/>
    <property type="match status" value="1"/>
</dbReference>
<dbReference type="GO" id="GO:0003677">
    <property type="term" value="F:DNA binding"/>
    <property type="evidence" value="ECO:0007669"/>
    <property type="project" value="UniProtKB-KW"/>
</dbReference>
<evidence type="ECO:0000259" key="4">
    <source>
        <dbReference type="PROSITE" id="PS50987"/>
    </source>
</evidence>
<dbReference type="InterPro" id="IPR011991">
    <property type="entry name" value="ArsR-like_HTH"/>
</dbReference>
<evidence type="ECO:0000256" key="1">
    <source>
        <dbReference type="ARBA" id="ARBA00023015"/>
    </source>
</evidence>
<dbReference type="Gene3D" id="1.10.10.10">
    <property type="entry name" value="Winged helix-like DNA-binding domain superfamily/Winged helix DNA-binding domain"/>
    <property type="match status" value="1"/>
</dbReference>
<dbReference type="EMBL" id="JACCBU010000001">
    <property type="protein sequence ID" value="NYE74319.1"/>
    <property type="molecule type" value="Genomic_DNA"/>
</dbReference>
<dbReference type="SUPFAM" id="SSF46785">
    <property type="entry name" value="Winged helix' DNA-binding domain"/>
    <property type="match status" value="1"/>
</dbReference>
<dbReference type="Proteomes" id="UP000569914">
    <property type="component" value="Unassembled WGS sequence"/>
</dbReference>
<dbReference type="InterPro" id="IPR051081">
    <property type="entry name" value="HTH_MetalResp_TranReg"/>
</dbReference>
<dbReference type="SMART" id="SM00418">
    <property type="entry name" value="HTH_ARSR"/>
    <property type="match status" value="1"/>
</dbReference>
<dbReference type="PROSITE" id="PS50987">
    <property type="entry name" value="HTH_ARSR_2"/>
    <property type="match status" value="1"/>
</dbReference>
<dbReference type="RefSeq" id="WP_179756533.1">
    <property type="nucleotide sequence ID" value="NZ_JACCBU010000001.1"/>
</dbReference>
<accession>A0A7Y9ICK3</accession>
<reference evidence="5 6" key="1">
    <citation type="submission" date="2020-07" db="EMBL/GenBank/DDBJ databases">
        <title>Sequencing the genomes of 1000 actinobacteria strains.</title>
        <authorList>
            <person name="Klenk H.-P."/>
        </authorList>
    </citation>
    <scope>NUCLEOTIDE SEQUENCE [LARGE SCALE GENOMIC DNA]</scope>
    <source>
        <strain evidence="5 6">DSM 22083</strain>
    </source>
</reference>
<keyword evidence="6" id="KW-1185">Reference proteome</keyword>
<dbReference type="PRINTS" id="PR00778">
    <property type="entry name" value="HTHARSR"/>
</dbReference>
<dbReference type="NCBIfam" id="NF033788">
    <property type="entry name" value="HTH_metalloreg"/>
    <property type="match status" value="1"/>
</dbReference>
<dbReference type="AlphaFoldDB" id="A0A7Y9ICK3"/>
<protein>
    <submittedName>
        <fullName evidence="5">DNA-binding transcriptional ArsR family regulator</fullName>
    </submittedName>
</protein>
<dbReference type="Pfam" id="PF01022">
    <property type="entry name" value="HTH_5"/>
    <property type="match status" value="1"/>
</dbReference>
<evidence type="ECO:0000256" key="3">
    <source>
        <dbReference type="ARBA" id="ARBA00023163"/>
    </source>
</evidence>
<feature type="domain" description="HTH arsR-type" evidence="4">
    <location>
        <begin position="1"/>
        <end position="86"/>
    </location>
</feature>
<dbReference type="GO" id="GO:0003700">
    <property type="term" value="F:DNA-binding transcription factor activity"/>
    <property type="evidence" value="ECO:0007669"/>
    <property type="project" value="InterPro"/>
</dbReference>
<evidence type="ECO:0000313" key="5">
    <source>
        <dbReference type="EMBL" id="NYE74319.1"/>
    </source>
</evidence>
<comment type="caution">
    <text evidence="5">The sequence shown here is derived from an EMBL/GenBank/DDBJ whole genome shotgun (WGS) entry which is preliminary data.</text>
</comment>
<keyword evidence="3" id="KW-0804">Transcription</keyword>
<keyword evidence="2 5" id="KW-0238">DNA-binding</keyword>
<dbReference type="PANTHER" id="PTHR33154">
    <property type="entry name" value="TRANSCRIPTIONAL REGULATOR, ARSR FAMILY"/>
    <property type="match status" value="1"/>
</dbReference>
<dbReference type="InterPro" id="IPR036390">
    <property type="entry name" value="WH_DNA-bd_sf"/>
</dbReference>